<dbReference type="Gene3D" id="3.40.220.10">
    <property type="entry name" value="Leucine Aminopeptidase, subunit E, domain 1"/>
    <property type="match status" value="1"/>
</dbReference>
<dbReference type="EMBL" id="BDQG01000001">
    <property type="protein sequence ID" value="GAW67983.1"/>
    <property type="molecule type" value="Genomic_DNA"/>
</dbReference>
<accession>A0ABQ0MLP6</accession>
<evidence type="ECO:0000256" key="1">
    <source>
        <dbReference type="SAM" id="Phobius"/>
    </source>
</evidence>
<evidence type="ECO:0000313" key="2">
    <source>
        <dbReference type="EMBL" id="GAW67983.1"/>
    </source>
</evidence>
<keyword evidence="1" id="KW-1133">Transmembrane helix</keyword>
<keyword evidence="1" id="KW-0472">Membrane</keyword>
<keyword evidence="3" id="KW-1185">Reference proteome</keyword>
<protein>
    <submittedName>
        <fullName evidence="2">Uncharacterized protein</fullName>
    </submittedName>
</protein>
<dbReference type="InterPro" id="IPR043472">
    <property type="entry name" value="Macro_dom-like"/>
</dbReference>
<gene>
    <name evidence="2" type="ORF">GPEL0_01r4098</name>
</gene>
<organism evidence="2 3">
    <name type="scientific">Geoanaerobacter pelophilus</name>
    <dbReference type="NCBI Taxonomy" id="60036"/>
    <lineage>
        <taxon>Bacteria</taxon>
        <taxon>Pseudomonadati</taxon>
        <taxon>Thermodesulfobacteriota</taxon>
        <taxon>Desulfuromonadia</taxon>
        <taxon>Geobacterales</taxon>
        <taxon>Geobacteraceae</taxon>
        <taxon>Geoanaerobacter</taxon>
    </lineage>
</organism>
<reference evidence="3" key="1">
    <citation type="submission" date="2017-05" db="EMBL/GenBank/DDBJ databases">
        <title>Draft genome sequence of Geobacter pelophilus, a iron(III)-reducing bacteria.</title>
        <authorList>
            <person name="Aoyagi T."/>
            <person name="Koike H."/>
            <person name="Morita T."/>
            <person name="Sato Y."/>
            <person name="Habe H."/>
            <person name="Hori T."/>
        </authorList>
    </citation>
    <scope>NUCLEOTIDE SEQUENCE [LARGE SCALE GENOMIC DNA]</scope>
    <source>
        <strain evidence="3">Drf2</strain>
    </source>
</reference>
<sequence length="324" mass="35825">MEKVWNALKVIIPTILASPPLAKGVYLMTALFFAMSVATIAYYYFNPPTLPDEPYAGFDQKFKEILSVTRMKESGGLLHVVYGNIADVKNTTVVLPINEEFDLMQRGPRSVLAAFEPHSVTGVPFYDWVDNEFKKLPKPIGKGIGACRFVKLQNESNNLNGAILVVTTRNLGTDPKLYGLYHNTPIEGLDQILDKVIQEAQKQKIDSLAIPLLCSGYASISITANNPSLKMKLDRLITLGTIQKLEETLKDSSSRVKRAMVVVFPTSNSDSSLLNDTLRFTSLSKEEQVKFIKQEIEAFKVAANPVQNTKGVSETPQVSTSPPQ</sequence>
<keyword evidence="1" id="KW-0812">Transmembrane</keyword>
<dbReference type="RefSeq" id="WP_143424290.1">
    <property type="nucleotide sequence ID" value="NZ_BDQG01000001.1"/>
</dbReference>
<name>A0ABQ0MLP6_9BACT</name>
<dbReference type="SUPFAM" id="SSF52949">
    <property type="entry name" value="Macro domain-like"/>
    <property type="match status" value="1"/>
</dbReference>
<comment type="caution">
    <text evidence="2">The sequence shown here is derived from an EMBL/GenBank/DDBJ whole genome shotgun (WGS) entry which is preliminary data.</text>
</comment>
<feature type="transmembrane region" description="Helical" evidence="1">
    <location>
        <begin position="25"/>
        <end position="45"/>
    </location>
</feature>
<dbReference type="Proteomes" id="UP000194153">
    <property type="component" value="Unassembled WGS sequence"/>
</dbReference>
<evidence type="ECO:0000313" key="3">
    <source>
        <dbReference type="Proteomes" id="UP000194153"/>
    </source>
</evidence>
<proteinExistence type="predicted"/>